<feature type="compositionally biased region" description="Basic and acidic residues" evidence="1">
    <location>
        <begin position="309"/>
        <end position="330"/>
    </location>
</feature>
<dbReference type="EMBL" id="CABFNP030000470">
    <property type="protein sequence ID" value="CAI6027817.1"/>
    <property type="molecule type" value="Genomic_DNA"/>
</dbReference>
<accession>A0AA35LQP4</accession>
<comment type="caution">
    <text evidence="2">The sequence shown here is derived from an EMBL/GenBank/DDBJ whole genome shotgun (WGS) entry which is preliminary data.</text>
</comment>
<feature type="region of interest" description="Disordered" evidence="1">
    <location>
        <begin position="264"/>
        <end position="340"/>
    </location>
</feature>
<feature type="compositionally biased region" description="Polar residues" evidence="1">
    <location>
        <begin position="417"/>
        <end position="428"/>
    </location>
</feature>
<dbReference type="AlphaFoldDB" id="A0AA35LQP4"/>
<evidence type="ECO:0000256" key="1">
    <source>
        <dbReference type="SAM" id="MobiDB-lite"/>
    </source>
</evidence>
<organism evidence="2 3">
    <name type="scientific">Clonostachys chloroleuca</name>
    <dbReference type="NCBI Taxonomy" id="1926264"/>
    <lineage>
        <taxon>Eukaryota</taxon>
        <taxon>Fungi</taxon>
        <taxon>Dikarya</taxon>
        <taxon>Ascomycota</taxon>
        <taxon>Pezizomycotina</taxon>
        <taxon>Sordariomycetes</taxon>
        <taxon>Hypocreomycetidae</taxon>
        <taxon>Hypocreales</taxon>
        <taxon>Bionectriaceae</taxon>
        <taxon>Clonostachys</taxon>
    </lineage>
</organism>
<protein>
    <submittedName>
        <fullName evidence="2">Uncharacterized protein</fullName>
    </submittedName>
</protein>
<dbReference type="Gene3D" id="3.40.50.1460">
    <property type="match status" value="1"/>
</dbReference>
<name>A0AA35LQP4_9HYPO</name>
<dbReference type="Proteomes" id="UP001160390">
    <property type="component" value="Unassembled WGS sequence"/>
</dbReference>
<gene>
    <name evidence="2" type="ORF">CCHLO57077_00019332</name>
</gene>
<feature type="compositionally biased region" description="Low complexity" evidence="1">
    <location>
        <begin position="295"/>
        <end position="305"/>
    </location>
</feature>
<sequence>MATKRYKNVFCLFLAWEDDGGVSAWKGGVSEFKKQMEKLMATLECYDFDVEKWLIPSAGSAKALKEKLSQFFSQGDQGKGLTLFILYYGGHATPNEIDAADLVLVPLEHGNPPENQISWRKVVASRLDDMESTDTLILLDCCYASRAHRCLESDINPSTNSIVTIAATTDDSKALTDGKQTFTKNLRKNFQLRLDTGPFTIDQFFGGVETQATKWRQSQDKYKQSCINVPLLLRPSKMRFSPMLIAPLPDEPEEEVPLPVAAVQKKNPSETKKQSIASTTAVQPKPKPKLTRQISFSSDSSSSSDSDGDWDRFIASHAITPEKRAEKLTPPEDSGGGLRSWARSWFSSQSEQTPPPQAIYNQFEPHDSMIDTEAPGLQTWYKNLPSSQPGPIPPPQAIYNQFEPHDSMIDTETPGLQTWYRNWPSSRPESTEHSNNNDDQSSSGDSTLASHDVQEDEVEQSSSTEESDSVDASSPVENSSDPDLGSYLSQWE</sequence>
<evidence type="ECO:0000313" key="2">
    <source>
        <dbReference type="EMBL" id="CAI6027817.1"/>
    </source>
</evidence>
<feature type="compositionally biased region" description="Low complexity" evidence="1">
    <location>
        <begin position="437"/>
        <end position="446"/>
    </location>
</feature>
<keyword evidence="3" id="KW-1185">Reference proteome</keyword>
<evidence type="ECO:0000313" key="3">
    <source>
        <dbReference type="Proteomes" id="UP001160390"/>
    </source>
</evidence>
<feature type="compositionally biased region" description="Acidic residues" evidence="1">
    <location>
        <begin position="454"/>
        <end position="469"/>
    </location>
</feature>
<feature type="region of interest" description="Disordered" evidence="1">
    <location>
        <begin position="417"/>
        <end position="492"/>
    </location>
</feature>
<proteinExistence type="predicted"/>
<reference evidence="2" key="1">
    <citation type="submission" date="2023-01" db="EMBL/GenBank/DDBJ databases">
        <authorList>
            <person name="Piombo E."/>
        </authorList>
    </citation>
    <scope>NUCLEOTIDE SEQUENCE</scope>
</reference>
<feature type="compositionally biased region" description="Polar residues" evidence="1">
    <location>
        <begin position="470"/>
        <end position="492"/>
    </location>
</feature>